<proteinExistence type="predicted"/>
<gene>
    <name evidence="1" type="ORF">AC578_2942</name>
</gene>
<evidence type="ECO:0000313" key="1">
    <source>
        <dbReference type="EMBL" id="KXT00768.1"/>
    </source>
</evidence>
<keyword evidence="2" id="KW-1185">Reference proteome</keyword>
<dbReference type="AlphaFoldDB" id="A0A139HEA1"/>
<dbReference type="EMBL" id="LFZN01000067">
    <property type="protein sequence ID" value="KXT00768.1"/>
    <property type="molecule type" value="Genomic_DNA"/>
</dbReference>
<organism evidence="1 2">
    <name type="scientific">Pseudocercospora eumusae</name>
    <dbReference type="NCBI Taxonomy" id="321146"/>
    <lineage>
        <taxon>Eukaryota</taxon>
        <taxon>Fungi</taxon>
        <taxon>Dikarya</taxon>
        <taxon>Ascomycota</taxon>
        <taxon>Pezizomycotina</taxon>
        <taxon>Dothideomycetes</taxon>
        <taxon>Dothideomycetidae</taxon>
        <taxon>Mycosphaerellales</taxon>
        <taxon>Mycosphaerellaceae</taxon>
        <taxon>Pseudocercospora</taxon>
    </lineage>
</organism>
<accession>A0A139HEA1</accession>
<sequence>MVLRQPNGSSIDMNYITPVCIWQDLRGLIHVKTHFKDAKQAQACGPCTDIPTESTLYLTLKWLLGNIETNRP</sequence>
<reference evidence="1 2" key="1">
    <citation type="submission" date="2015-07" db="EMBL/GenBank/DDBJ databases">
        <title>Comparative genomics of the Sigatoka disease complex on banana suggests a link between parallel evolutionary changes in Pseudocercospora fijiensis and Pseudocercospora eumusae and increased virulence on the banana host.</title>
        <authorList>
            <person name="Chang T.-C."/>
            <person name="Salvucci A."/>
            <person name="Crous P.W."/>
            <person name="Stergiopoulos I."/>
        </authorList>
    </citation>
    <scope>NUCLEOTIDE SEQUENCE [LARGE SCALE GENOMIC DNA]</scope>
    <source>
        <strain evidence="1 2">CBS 114824</strain>
    </source>
</reference>
<name>A0A139HEA1_9PEZI</name>
<protein>
    <submittedName>
        <fullName evidence="1">Uncharacterized protein</fullName>
    </submittedName>
</protein>
<evidence type="ECO:0000313" key="2">
    <source>
        <dbReference type="Proteomes" id="UP000070133"/>
    </source>
</evidence>
<comment type="caution">
    <text evidence="1">The sequence shown here is derived from an EMBL/GenBank/DDBJ whole genome shotgun (WGS) entry which is preliminary data.</text>
</comment>
<dbReference type="Proteomes" id="UP000070133">
    <property type="component" value="Unassembled WGS sequence"/>
</dbReference>